<keyword evidence="2" id="KW-1185">Reference proteome</keyword>
<organism evidence="1 2">
    <name type="scientific">Nonomuraea polychroma</name>
    <dbReference type="NCBI Taxonomy" id="46176"/>
    <lineage>
        <taxon>Bacteria</taxon>
        <taxon>Bacillati</taxon>
        <taxon>Actinomycetota</taxon>
        <taxon>Actinomycetes</taxon>
        <taxon>Streptosporangiales</taxon>
        <taxon>Streptosporangiaceae</taxon>
        <taxon>Nonomuraea</taxon>
    </lineage>
</organism>
<protein>
    <submittedName>
        <fullName evidence="1">Uncharacterized protein DUF1702</fullName>
    </submittedName>
</protein>
<reference evidence="1 2" key="1">
    <citation type="submission" date="2019-01" db="EMBL/GenBank/DDBJ databases">
        <title>Sequencing the genomes of 1000 actinobacteria strains.</title>
        <authorList>
            <person name="Klenk H.-P."/>
        </authorList>
    </citation>
    <scope>NUCLEOTIDE SEQUENCE [LARGE SCALE GENOMIC DNA]</scope>
    <source>
        <strain evidence="1 2">DSM 43925</strain>
    </source>
</reference>
<accession>A0A438M1S2</accession>
<evidence type="ECO:0000313" key="1">
    <source>
        <dbReference type="EMBL" id="RVX39776.1"/>
    </source>
</evidence>
<evidence type="ECO:0000313" key="2">
    <source>
        <dbReference type="Proteomes" id="UP000284824"/>
    </source>
</evidence>
<dbReference type="Pfam" id="PF08012">
    <property type="entry name" value="DUF1702"/>
    <property type="match status" value="1"/>
</dbReference>
<name>A0A438M1S2_9ACTN</name>
<gene>
    <name evidence="1" type="ORF">EDD27_2149</name>
</gene>
<dbReference type="EMBL" id="SAUN01000001">
    <property type="protein sequence ID" value="RVX39776.1"/>
    <property type="molecule type" value="Genomic_DNA"/>
</dbReference>
<comment type="caution">
    <text evidence="1">The sequence shown here is derived from an EMBL/GenBank/DDBJ whole genome shotgun (WGS) entry which is preliminary data.</text>
</comment>
<dbReference type="Proteomes" id="UP000284824">
    <property type="component" value="Unassembled WGS sequence"/>
</dbReference>
<dbReference type="InterPro" id="IPR012964">
    <property type="entry name" value="DUF1702"/>
</dbReference>
<proteinExistence type="predicted"/>
<sequence>MIRRMLAIGPRKLALEGRCHPAEAPETQRALEEVVKAFAVGYNTALAGPTGELTFPDLPRELRGFAFEGAAMSTALVDQLTMGGGRGLRELAAGAGERYIHLIHVGAGWAYARLRRRPWAGTEFAHPLLGWLAWDGWGFHQAFFHPQAVFVRQAVERRGRGSVQPIRDQGAGRALWFYAGANVARIAGIIGGFPAGRRRDLWAGIGLAAAYTGARQGPAVDELLTAADGYRDHLAQGAAFAAKARVLSGVMPSGCAAAVEAITGVDAETAADWTDGALSHAIRFPDSPDAYEMWRAGIRDAWNLRAHGVAS</sequence>
<dbReference type="AlphaFoldDB" id="A0A438M1S2"/>
<dbReference type="RefSeq" id="WP_164903565.1">
    <property type="nucleotide sequence ID" value="NZ_SAUN01000001.1"/>
</dbReference>